<feature type="domain" description="Plasmodium falciparum erythrocyte membrane protein 1 acidic terminal segment" evidence="1">
    <location>
        <begin position="5"/>
        <end position="368"/>
    </location>
</feature>
<dbReference type="InterPro" id="IPR029211">
    <property type="entry name" value="PfEMP1_ATS"/>
</dbReference>
<dbReference type="Proteomes" id="UP000054562">
    <property type="component" value="Unassembled WGS sequence"/>
</dbReference>
<reference evidence="3" key="2">
    <citation type="submission" date="2015-07" db="EMBL/GenBank/DDBJ databases">
        <title>The genome sequence of Plasmodium falciparum IGH-CR14.</title>
        <authorList>
            <consortium name="The Broad Institute Genome Sequencing Platform"/>
            <person name="Volkman S.K."/>
            <person name="Neafsey D.E."/>
            <person name="Dash A.P."/>
            <person name="Chitnis C.E."/>
            <person name="Hartl D.L."/>
            <person name="Young S.K."/>
            <person name="Kodira C.D."/>
            <person name="Zeng Q."/>
            <person name="Koehrsen M."/>
            <person name="Godfrey P."/>
            <person name="Alvarado L."/>
            <person name="Berlin A."/>
            <person name="Borenstein D."/>
            <person name="Chen Z."/>
            <person name="Engels R."/>
            <person name="Freedman E."/>
            <person name="Gellesch M."/>
            <person name="Goldberg J."/>
            <person name="Griggs A."/>
            <person name="Gujja S."/>
            <person name="Heiman D."/>
            <person name="Hepburn T."/>
            <person name="Howarth C."/>
            <person name="Jen D."/>
            <person name="Larson L."/>
            <person name="Lewis B."/>
            <person name="Mehta T."/>
            <person name="Park D."/>
            <person name="Pearson M."/>
            <person name="Roberts A."/>
            <person name="Saif S."/>
            <person name="Shea T."/>
            <person name="Shenoy N."/>
            <person name="Sisk P."/>
            <person name="Stolte C."/>
            <person name="Sykes S."/>
            <person name="Walk T."/>
            <person name="White J."/>
            <person name="Yandava C."/>
            <person name="Wirth D.F."/>
            <person name="Nusbaum C."/>
            <person name="Birren B."/>
        </authorList>
    </citation>
    <scope>NUCLEOTIDE SEQUENCE [LARGE SCALE GENOMIC DNA]</scope>
    <source>
        <strain evidence="3">IGH-CR14</strain>
    </source>
</reference>
<evidence type="ECO:0000259" key="1">
    <source>
        <dbReference type="Pfam" id="PF15445"/>
    </source>
</evidence>
<protein>
    <submittedName>
        <fullName evidence="2">Erythrocyte membrane protein 1</fullName>
    </submittedName>
</protein>
<dbReference type="AlphaFoldDB" id="A0A0L1I3Z4"/>
<sequence length="376" mass="44360">MLLNYLQHKKPKLRPTKLFRVIDIPQNDYDMPTARSPNRYVPYASDRYKGKTYIYMKGEETDHYSYVRDISSSDIISSSEMVLKPSKTYDAQDTHIDDMENIMDTYDDTSYKQSVTPSDTSTNNLTDQEWNQLKQDFILNMLQSTQMNLHNEITNDDNIHKDIEPNTLYFDNHDEKPFITKIKDKYLDSSGEEVTYNINWNVPINTNITTNTTDDPKYVSLNNIYSGMNLINDTLNFDNHVVDIYGELLKRKENELFGTKHISKHTPSNIFAKQIYGDHILNQIDLFHKWLDRNRDMLTQWNKKEMFTNLINKWKNPMDNSKLYTNVSMKIHMDGCNSTPENSNQYIEDVPNMNILDNIENHIDQRYENDINDGFF</sequence>
<proteinExistence type="predicted"/>
<name>A0A0L1I3Z4_PLAFA</name>
<dbReference type="Gene3D" id="1.10.1900.40">
    <property type="entry name" value="Acidic terminal segments, variant surface antigen of PfEMP1"/>
    <property type="match status" value="2"/>
</dbReference>
<organism evidence="2 3">
    <name type="scientific">Plasmodium falciparum IGH-CR14</name>
    <dbReference type="NCBI Taxonomy" id="580059"/>
    <lineage>
        <taxon>Eukaryota</taxon>
        <taxon>Sar</taxon>
        <taxon>Alveolata</taxon>
        <taxon>Apicomplexa</taxon>
        <taxon>Aconoidasida</taxon>
        <taxon>Haemosporida</taxon>
        <taxon>Plasmodiidae</taxon>
        <taxon>Plasmodium</taxon>
        <taxon>Plasmodium (Laverania)</taxon>
    </lineage>
</organism>
<gene>
    <name evidence="2" type="ORF">PFMG_00043</name>
</gene>
<dbReference type="InterPro" id="IPR044932">
    <property type="entry name" value="PfEMP1_ATS_sf"/>
</dbReference>
<dbReference type="EMBL" id="GG664960">
    <property type="protein sequence ID" value="KNG73908.1"/>
    <property type="molecule type" value="Genomic_DNA"/>
</dbReference>
<accession>A0A0L1I3Z4</accession>
<evidence type="ECO:0000313" key="3">
    <source>
        <dbReference type="Proteomes" id="UP000054562"/>
    </source>
</evidence>
<dbReference type="OrthoDB" id="378826at2759"/>
<dbReference type="Pfam" id="PF15445">
    <property type="entry name" value="ATS"/>
    <property type="match status" value="1"/>
</dbReference>
<reference evidence="3" key="1">
    <citation type="submission" date="2015-07" db="EMBL/GenBank/DDBJ databases">
        <title>Annotation of Plasmodium falciparum IGH-CR14.</title>
        <authorList>
            <consortium name="The Broad Institute Genome Sequencing Platform"/>
            <person name="Volkman S.K."/>
            <person name="Neafsey D.E."/>
            <person name="Dash A.P."/>
            <person name="Chitnis C.E."/>
            <person name="Hartl D.L."/>
            <person name="Young S.K."/>
            <person name="Zeng Q."/>
            <person name="Koehrsen M."/>
            <person name="Alvarado L."/>
            <person name="Berlin A."/>
            <person name="Borenstein D."/>
            <person name="Chapman S.B."/>
            <person name="Chen Z."/>
            <person name="Engels R."/>
            <person name="Freedman E."/>
            <person name="Gellesch M."/>
            <person name="Goldberg J."/>
            <person name="Griggs A."/>
            <person name="Gujja S."/>
            <person name="Heilman E.R."/>
            <person name="Heiman D.I."/>
            <person name="Howarth C."/>
            <person name="Jen D."/>
            <person name="Larson L."/>
            <person name="Mehta T."/>
            <person name="Neiman D."/>
            <person name="Park D."/>
            <person name="Pearson M."/>
            <person name="Roberts A."/>
            <person name="Saif S."/>
            <person name="Shea T."/>
            <person name="Shenoy N."/>
            <person name="Sisk P."/>
            <person name="Stolte C."/>
            <person name="Sykes S."/>
            <person name="Walk T."/>
            <person name="White J."/>
            <person name="Yandava C."/>
            <person name="Haas B."/>
            <person name="Henn M.R."/>
            <person name="Nusbaum C."/>
            <person name="Birren B."/>
        </authorList>
    </citation>
    <scope>NUCLEOTIDE SEQUENCE [LARGE SCALE GENOMIC DNA]</scope>
    <source>
        <strain evidence="3">IGH-CR14</strain>
    </source>
</reference>
<evidence type="ECO:0000313" key="2">
    <source>
        <dbReference type="EMBL" id="KNG73908.1"/>
    </source>
</evidence>